<dbReference type="PROSITE" id="PS50157">
    <property type="entry name" value="ZINC_FINGER_C2H2_2"/>
    <property type="match status" value="3"/>
</dbReference>
<name>A0A319ASJ3_ASPVC</name>
<dbReference type="OrthoDB" id="6910977at2759"/>
<evidence type="ECO:0000256" key="8">
    <source>
        <dbReference type="SAM" id="MobiDB-lite"/>
    </source>
</evidence>
<feature type="region of interest" description="Disordered" evidence="8">
    <location>
        <begin position="319"/>
        <end position="347"/>
    </location>
</feature>
<evidence type="ECO:0000256" key="6">
    <source>
        <dbReference type="ARBA" id="ARBA00023242"/>
    </source>
</evidence>
<evidence type="ECO:0000256" key="1">
    <source>
        <dbReference type="ARBA" id="ARBA00004123"/>
    </source>
</evidence>
<keyword evidence="5" id="KW-0862">Zinc</keyword>
<evidence type="ECO:0000256" key="2">
    <source>
        <dbReference type="ARBA" id="ARBA00022723"/>
    </source>
</evidence>
<dbReference type="EMBL" id="KZ821657">
    <property type="protein sequence ID" value="PYH63259.1"/>
    <property type="molecule type" value="Genomic_DNA"/>
</dbReference>
<feature type="region of interest" description="Disordered" evidence="8">
    <location>
        <begin position="1"/>
        <end position="35"/>
    </location>
</feature>
<feature type="domain" description="C2H2-type" evidence="9">
    <location>
        <begin position="244"/>
        <end position="266"/>
    </location>
</feature>
<keyword evidence="4 7" id="KW-0863">Zinc-finger</keyword>
<dbReference type="FunFam" id="3.30.160.60:FF:000446">
    <property type="entry name" value="Zinc finger protein"/>
    <property type="match status" value="1"/>
</dbReference>
<evidence type="ECO:0000256" key="5">
    <source>
        <dbReference type="ARBA" id="ARBA00022833"/>
    </source>
</evidence>
<reference evidence="10" key="1">
    <citation type="submission" date="2016-12" db="EMBL/GenBank/DDBJ databases">
        <title>The genomes of Aspergillus section Nigri reveals drivers in fungal speciation.</title>
        <authorList>
            <consortium name="DOE Joint Genome Institute"/>
            <person name="Vesth T.C."/>
            <person name="Nybo J."/>
            <person name="Theobald S."/>
            <person name="Brandl J."/>
            <person name="Frisvad J.C."/>
            <person name="Nielsen K.F."/>
            <person name="Lyhne E.K."/>
            <person name="Kogle M.E."/>
            <person name="Kuo A."/>
            <person name="Riley R."/>
            <person name="Clum A."/>
            <person name="Nolan M."/>
            <person name="Lipzen A."/>
            <person name="Salamov A."/>
            <person name="Henrissat B."/>
            <person name="Wiebenga A."/>
            <person name="De Vries R.P."/>
            <person name="Grigoriev I.V."/>
            <person name="Mortensen U.H."/>
            <person name="Andersen M.R."/>
            <person name="Baker S.E."/>
        </authorList>
    </citation>
    <scope>NUCLEOTIDE SEQUENCE [LARGE SCALE GENOMIC DNA]</scope>
    <source>
        <strain evidence="10">CBS 113365</strain>
    </source>
</reference>
<dbReference type="PANTHER" id="PTHR24394">
    <property type="entry name" value="ZINC FINGER PROTEIN"/>
    <property type="match status" value="1"/>
</dbReference>
<dbReference type="SUPFAM" id="SSF57667">
    <property type="entry name" value="beta-beta-alpha zinc fingers"/>
    <property type="match status" value="2"/>
</dbReference>
<sequence length="356" mass="39830">MDCTPTSFPSSPLAHSARDDQRLLKASPAYPSPTAIPLDRYDFQSLSGLGISSCGTGSPSSQIRLYPCPEQYALSTSNWSDPVTHSPNILETPPDAGQFPPRTHYEAFGSHADISVSPSYSPVMDFGAMHDEIPRFWPNTPTSETMAASEGWSNVQDPIEDVWESSFLEESSNTMASRMPEIPRLQINTAYLHPQRPDNSLTEMDPSKSVAPDLVPDEAISKWIENVSESPKGEQSRIPSASGLECPTCGVRFTRRSNCKEHMKSHDPSYVRPHPCETCGREFRRRTDLKRHVDSIHRGIRKFGCEKCGRRYSRQDTLSRHQSDGCDGRIRKTRASRNDTDAPYPTHDYYAHQAAI</sequence>
<keyword evidence="3" id="KW-0677">Repeat</keyword>
<feature type="domain" description="C2H2-type" evidence="9">
    <location>
        <begin position="274"/>
        <end position="302"/>
    </location>
</feature>
<gene>
    <name evidence="10" type="ORF">BO88DRAFT_492309</name>
</gene>
<comment type="subcellular location">
    <subcellularLocation>
        <location evidence="1">Nucleus</location>
    </subcellularLocation>
</comment>
<dbReference type="GeneID" id="37217504"/>
<dbReference type="Gene3D" id="3.30.160.60">
    <property type="entry name" value="Classic Zinc Finger"/>
    <property type="match status" value="3"/>
</dbReference>
<evidence type="ECO:0000259" key="9">
    <source>
        <dbReference type="PROSITE" id="PS50157"/>
    </source>
</evidence>
<dbReference type="InterPro" id="IPR013087">
    <property type="entry name" value="Znf_C2H2_type"/>
</dbReference>
<dbReference type="GO" id="GO:0000981">
    <property type="term" value="F:DNA-binding transcription factor activity, RNA polymerase II-specific"/>
    <property type="evidence" value="ECO:0007669"/>
    <property type="project" value="TreeGrafter"/>
</dbReference>
<feature type="compositionally biased region" description="Polar residues" evidence="8">
    <location>
        <begin position="1"/>
        <end position="10"/>
    </location>
</feature>
<evidence type="ECO:0000256" key="4">
    <source>
        <dbReference type="ARBA" id="ARBA00022771"/>
    </source>
</evidence>
<proteinExistence type="predicted"/>
<organism evidence="10 11">
    <name type="scientific">Aspergillus vadensis (strain CBS 113365 / IMI 142717 / IBT 24658)</name>
    <dbReference type="NCBI Taxonomy" id="1448311"/>
    <lineage>
        <taxon>Eukaryota</taxon>
        <taxon>Fungi</taxon>
        <taxon>Dikarya</taxon>
        <taxon>Ascomycota</taxon>
        <taxon>Pezizomycotina</taxon>
        <taxon>Eurotiomycetes</taxon>
        <taxon>Eurotiomycetidae</taxon>
        <taxon>Eurotiales</taxon>
        <taxon>Aspergillaceae</taxon>
        <taxon>Aspergillus</taxon>
        <taxon>Aspergillus subgen. Circumdati</taxon>
    </lineage>
</organism>
<dbReference type="InterPro" id="IPR036236">
    <property type="entry name" value="Znf_C2H2_sf"/>
</dbReference>
<dbReference type="PANTHER" id="PTHR24394:SF29">
    <property type="entry name" value="MYONEURIN"/>
    <property type="match status" value="1"/>
</dbReference>
<dbReference type="GO" id="GO:0005634">
    <property type="term" value="C:nucleus"/>
    <property type="evidence" value="ECO:0007669"/>
    <property type="project" value="UniProtKB-SubCell"/>
</dbReference>
<dbReference type="Pfam" id="PF00096">
    <property type="entry name" value="zf-C2H2"/>
    <property type="match status" value="3"/>
</dbReference>
<evidence type="ECO:0000313" key="11">
    <source>
        <dbReference type="Proteomes" id="UP000248405"/>
    </source>
</evidence>
<keyword evidence="11" id="KW-1185">Reference proteome</keyword>
<dbReference type="AlphaFoldDB" id="A0A319ASJ3"/>
<evidence type="ECO:0000256" key="7">
    <source>
        <dbReference type="PROSITE-ProRule" id="PRU00042"/>
    </source>
</evidence>
<feature type="compositionally biased region" description="Basic and acidic residues" evidence="8">
    <location>
        <begin position="319"/>
        <end position="340"/>
    </location>
</feature>
<dbReference type="GO" id="GO:0008270">
    <property type="term" value="F:zinc ion binding"/>
    <property type="evidence" value="ECO:0007669"/>
    <property type="project" value="UniProtKB-KW"/>
</dbReference>
<protein>
    <submittedName>
        <fullName evidence="10">C2H2 finger domain protein Ezf</fullName>
    </submittedName>
</protein>
<keyword evidence="6" id="KW-0539">Nucleus</keyword>
<accession>A0A319ASJ3</accession>
<dbReference type="SMART" id="SM00355">
    <property type="entry name" value="ZnF_C2H2"/>
    <property type="match status" value="3"/>
</dbReference>
<dbReference type="PROSITE" id="PS00028">
    <property type="entry name" value="ZINC_FINGER_C2H2_1"/>
    <property type="match status" value="2"/>
</dbReference>
<evidence type="ECO:0000256" key="3">
    <source>
        <dbReference type="ARBA" id="ARBA00022737"/>
    </source>
</evidence>
<dbReference type="RefSeq" id="XP_025557053.1">
    <property type="nucleotide sequence ID" value="XM_025712912.1"/>
</dbReference>
<evidence type="ECO:0000313" key="10">
    <source>
        <dbReference type="EMBL" id="PYH63259.1"/>
    </source>
</evidence>
<keyword evidence="2" id="KW-0479">Metal-binding</keyword>
<dbReference type="Proteomes" id="UP000248405">
    <property type="component" value="Unassembled WGS sequence"/>
</dbReference>
<feature type="domain" description="C2H2-type" evidence="9">
    <location>
        <begin position="303"/>
        <end position="322"/>
    </location>
</feature>